<dbReference type="Proteomes" id="UP000424080">
    <property type="component" value="Segment"/>
</dbReference>
<organism evidence="1 2">
    <name type="scientific">Tenacibaculum phage PTm5</name>
    <dbReference type="NCBI Taxonomy" id="2547426"/>
    <lineage>
        <taxon>Viruses</taxon>
        <taxon>Duplodnaviria</taxon>
        <taxon>Heunggongvirae</taxon>
        <taxon>Uroviricota</taxon>
        <taxon>Caudoviricetes</taxon>
        <taxon>Shirahamavirus</taxon>
        <taxon>Shirahamavirus PTm1</taxon>
    </lineage>
</organism>
<evidence type="ECO:0000313" key="1">
    <source>
        <dbReference type="EMBL" id="BBI90815.1"/>
    </source>
</evidence>
<evidence type="ECO:0000313" key="2">
    <source>
        <dbReference type="Proteomes" id="UP000424080"/>
    </source>
</evidence>
<dbReference type="EMBL" id="AP019525">
    <property type="protein sequence ID" value="BBI90815.1"/>
    <property type="molecule type" value="Genomic_DNA"/>
</dbReference>
<accession>A0A5S9HXK4</accession>
<proteinExistence type="predicted"/>
<sequence length="106" mass="11945">MSEEFLSALKHVSKTVRPRTKTSVVLKMVEEVGELSTEVAISDGLSYKERGKDGVVGEAVDVILCAMDLIVMEQPNITQDELMEVMYRKANKWQKSCTVKPEMDKH</sequence>
<dbReference type="Gene3D" id="1.10.287.1080">
    <property type="entry name" value="MazG-like"/>
    <property type="match status" value="1"/>
</dbReference>
<reference evidence="1 2" key="1">
    <citation type="journal article" date="2019" name="Arch. Virol.">
        <title>A novel jumbo Tenacibaculum maritimum lytic phage with head-fiber-like appendages.</title>
        <authorList>
            <person name="Kawato Y."/>
            <person name="Istiqomah I."/>
            <person name="Gaafar A.Y."/>
            <person name="Hanaoka M."/>
            <person name="Ishimaru K."/>
            <person name="Yasuike M."/>
            <person name="Nishiki I."/>
            <person name="Nakamura Y."/>
            <person name="Fujiwara A."/>
            <person name="Nakai T."/>
        </authorList>
    </citation>
    <scope>NUCLEOTIDE SEQUENCE [LARGE SCALE GENOMIC DNA]</scope>
    <source>
        <strain evidence="1 2">PTm5</strain>
    </source>
</reference>
<name>A0A5S9HXK4_9CAUD</name>
<protein>
    <submittedName>
        <fullName evidence="1">Nucleoside triphosphate pyrophosphohydrolase</fullName>
    </submittedName>
</protein>
<dbReference type="GO" id="GO:0016787">
    <property type="term" value="F:hydrolase activity"/>
    <property type="evidence" value="ECO:0007669"/>
    <property type="project" value="UniProtKB-KW"/>
</dbReference>
<keyword evidence="1" id="KW-0378">Hydrolase</keyword>